<name>A0A8X7CKL4_9ARAC</name>
<dbReference type="AlphaFoldDB" id="A0A8X7CKL4"/>
<evidence type="ECO:0000313" key="2">
    <source>
        <dbReference type="EMBL" id="GFY69125.1"/>
    </source>
</evidence>
<gene>
    <name evidence="2" type="ORF">TNIN_221721</name>
</gene>
<comment type="caution">
    <text evidence="2">The sequence shown here is derived from an EMBL/GenBank/DDBJ whole genome shotgun (WGS) entry which is preliminary data.</text>
</comment>
<dbReference type="OrthoDB" id="6418361at2759"/>
<protein>
    <submittedName>
        <fullName evidence="2">Uncharacterized protein</fullName>
    </submittedName>
</protein>
<dbReference type="Proteomes" id="UP000886998">
    <property type="component" value="Unassembled WGS sequence"/>
</dbReference>
<keyword evidence="1" id="KW-0812">Transmembrane</keyword>
<proteinExistence type="predicted"/>
<dbReference type="EMBL" id="BMAV01017466">
    <property type="protein sequence ID" value="GFY69125.1"/>
    <property type="molecule type" value="Genomic_DNA"/>
</dbReference>
<reference evidence="2" key="1">
    <citation type="submission" date="2020-08" db="EMBL/GenBank/DDBJ databases">
        <title>Multicomponent nature underlies the extraordinary mechanical properties of spider dragline silk.</title>
        <authorList>
            <person name="Kono N."/>
            <person name="Nakamura H."/>
            <person name="Mori M."/>
            <person name="Yoshida Y."/>
            <person name="Ohtoshi R."/>
            <person name="Malay A.D."/>
            <person name="Moran D.A.P."/>
            <person name="Tomita M."/>
            <person name="Numata K."/>
            <person name="Arakawa K."/>
        </authorList>
    </citation>
    <scope>NUCLEOTIDE SEQUENCE</scope>
</reference>
<keyword evidence="3" id="KW-1185">Reference proteome</keyword>
<evidence type="ECO:0000256" key="1">
    <source>
        <dbReference type="SAM" id="Phobius"/>
    </source>
</evidence>
<accession>A0A8X7CKL4</accession>
<organism evidence="2 3">
    <name type="scientific">Trichonephila inaurata madagascariensis</name>
    <dbReference type="NCBI Taxonomy" id="2747483"/>
    <lineage>
        <taxon>Eukaryota</taxon>
        <taxon>Metazoa</taxon>
        <taxon>Ecdysozoa</taxon>
        <taxon>Arthropoda</taxon>
        <taxon>Chelicerata</taxon>
        <taxon>Arachnida</taxon>
        <taxon>Araneae</taxon>
        <taxon>Araneomorphae</taxon>
        <taxon>Entelegynae</taxon>
        <taxon>Araneoidea</taxon>
        <taxon>Nephilidae</taxon>
        <taxon>Trichonephila</taxon>
        <taxon>Trichonephila inaurata</taxon>
    </lineage>
</organism>
<keyword evidence="1" id="KW-1133">Transmembrane helix</keyword>
<keyword evidence="1" id="KW-0472">Membrane</keyword>
<sequence>MTLSVSLSPRGSWLISRNCQELAYTTYFSVTPLLAVDLFCGVLIVPMAICHFYAFELLQKFLTVVSEDSCGITKTEDIGPQKEGDTCIGRFKWGHICCAVIEHFEVEALTRFGVGITYRN</sequence>
<evidence type="ECO:0000313" key="3">
    <source>
        <dbReference type="Proteomes" id="UP000886998"/>
    </source>
</evidence>
<feature type="transmembrane region" description="Helical" evidence="1">
    <location>
        <begin position="33"/>
        <end position="55"/>
    </location>
</feature>